<dbReference type="Gene3D" id="2.60.200.40">
    <property type="match status" value="1"/>
</dbReference>
<dbReference type="Pfam" id="PF19279">
    <property type="entry name" value="YegS_C"/>
    <property type="match status" value="1"/>
</dbReference>
<keyword evidence="1" id="KW-0808">Transferase</keyword>
<evidence type="ECO:0000256" key="3">
    <source>
        <dbReference type="ARBA" id="ARBA00022777"/>
    </source>
</evidence>
<dbReference type="InterPro" id="IPR016064">
    <property type="entry name" value="NAD/diacylglycerol_kinase_sf"/>
</dbReference>
<evidence type="ECO:0000256" key="4">
    <source>
        <dbReference type="ARBA" id="ARBA00022840"/>
    </source>
</evidence>
<dbReference type="SUPFAM" id="SSF111331">
    <property type="entry name" value="NAD kinase/diacylglycerol kinase-like"/>
    <property type="match status" value="1"/>
</dbReference>
<dbReference type="AlphaFoldDB" id="A0A382HSD0"/>
<protein>
    <recommendedName>
        <fullName evidence="5">DAGKc domain-containing protein</fullName>
    </recommendedName>
</protein>
<keyword evidence="4" id="KW-0067">ATP-binding</keyword>
<dbReference type="InterPro" id="IPR017438">
    <property type="entry name" value="ATP-NAD_kinase_N"/>
</dbReference>
<accession>A0A382HSD0</accession>
<dbReference type="InterPro" id="IPR045540">
    <property type="entry name" value="YegS/DAGK_C"/>
</dbReference>
<dbReference type="Pfam" id="PF00781">
    <property type="entry name" value="DAGK_cat"/>
    <property type="match status" value="1"/>
</dbReference>
<evidence type="ECO:0000256" key="1">
    <source>
        <dbReference type="ARBA" id="ARBA00022679"/>
    </source>
</evidence>
<feature type="domain" description="DAGKc" evidence="5">
    <location>
        <begin position="12"/>
        <end position="144"/>
    </location>
</feature>
<evidence type="ECO:0000259" key="5">
    <source>
        <dbReference type="PROSITE" id="PS50146"/>
    </source>
</evidence>
<dbReference type="SMART" id="SM00046">
    <property type="entry name" value="DAGKc"/>
    <property type="match status" value="1"/>
</dbReference>
<proteinExistence type="predicted"/>
<name>A0A382HSD0_9ZZZZ</name>
<evidence type="ECO:0000313" key="6">
    <source>
        <dbReference type="EMBL" id="SVB89391.1"/>
    </source>
</evidence>
<reference evidence="6" key="1">
    <citation type="submission" date="2018-05" db="EMBL/GenBank/DDBJ databases">
        <authorList>
            <person name="Lanie J.A."/>
            <person name="Ng W.-L."/>
            <person name="Kazmierczak K.M."/>
            <person name="Andrzejewski T.M."/>
            <person name="Davidsen T.M."/>
            <person name="Wayne K.J."/>
            <person name="Tettelin H."/>
            <person name="Glass J.I."/>
            <person name="Rusch D."/>
            <person name="Podicherti R."/>
            <person name="Tsui H.-C.T."/>
            <person name="Winkler M.E."/>
        </authorList>
    </citation>
    <scope>NUCLEOTIDE SEQUENCE</scope>
</reference>
<organism evidence="6">
    <name type="scientific">marine metagenome</name>
    <dbReference type="NCBI Taxonomy" id="408172"/>
    <lineage>
        <taxon>unclassified sequences</taxon>
        <taxon>metagenomes</taxon>
        <taxon>ecological metagenomes</taxon>
    </lineage>
</organism>
<sequence>METDHSNPAVNNPPTIISCIINPAARDGLSLKIWETAKSKFEDEGLTTELHLTEKVGHASEIAYTLKDRSDIKIIVACGGDGTIHEVASGLRGSNIPLAIIPAGTGNDVARVHGYSLDDLDKITDIIINGVDRNVGALRIEAEPMPEEGNYPAPTSDSKWNGVAKEKNRIVRWIFHESDSGITSLVSRAKLKRGKWIKGNLKYTYLGITEILKWKKRNAWVKIDDNEPVIINFSLFVFTLSEFFGGGYWVAPGASPITDHAYLCKAWNLSKLQMLLLMGPLRKGKHVGKWGITLDKCRKLEIKSVNQENEPVDIAHDPPLPINVDGEPCMQTPASIEFHPKQLWIRGAKDVSWENN</sequence>
<dbReference type="GO" id="GO:0005524">
    <property type="term" value="F:ATP binding"/>
    <property type="evidence" value="ECO:0007669"/>
    <property type="project" value="UniProtKB-KW"/>
</dbReference>
<dbReference type="Gene3D" id="3.40.50.10330">
    <property type="entry name" value="Probable inorganic polyphosphate/atp-NAD kinase, domain 1"/>
    <property type="match status" value="1"/>
</dbReference>
<keyword evidence="2" id="KW-0547">Nucleotide-binding</keyword>
<keyword evidence="3" id="KW-0418">Kinase</keyword>
<gene>
    <name evidence="6" type="ORF">METZ01_LOCUS242245</name>
</gene>
<dbReference type="PANTHER" id="PTHR12358:SF54">
    <property type="entry name" value="SPHINGOSINE KINASE RELATED PROTEIN"/>
    <property type="match status" value="1"/>
</dbReference>
<dbReference type="InterPro" id="IPR001206">
    <property type="entry name" value="Diacylglycerol_kinase_cat_dom"/>
</dbReference>
<dbReference type="InterPro" id="IPR050187">
    <property type="entry name" value="Lipid_Phosphate_FormReg"/>
</dbReference>
<dbReference type="EMBL" id="UINC01062608">
    <property type="protein sequence ID" value="SVB89391.1"/>
    <property type="molecule type" value="Genomic_DNA"/>
</dbReference>
<dbReference type="GO" id="GO:0016301">
    <property type="term" value="F:kinase activity"/>
    <property type="evidence" value="ECO:0007669"/>
    <property type="project" value="UniProtKB-KW"/>
</dbReference>
<dbReference type="PANTHER" id="PTHR12358">
    <property type="entry name" value="SPHINGOSINE KINASE"/>
    <property type="match status" value="1"/>
</dbReference>
<evidence type="ECO:0000256" key="2">
    <source>
        <dbReference type="ARBA" id="ARBA00022741"/>
    </source>
</evidence>
<dbReference type="PROSITE" id="PS50146">
    <property type="entry name" value="DAGK"/>
    <property type="match status" value="1"/>
</dbReference>